<evidence type="ECO:0000313" key="3">
    <source>
        <dbReference type="Proteomes" id="UP000766486"/>
    </source>
</evidence>
<proteinExistence type="predicted"/>
<name>A0ABY6U1G3_BIOOC</name>
<gene>
    <name evidence="2" type="ORF">CLO192961_LOCUS151173</name>
</gene>
<feature type="region of interest" description="Disordered" evidence="1">
    <location>
        <begin position="22"/>
        <end position="44"/>
    </location>
</feature>
<evidence type="ECO:0000313" key="2">
    <source>
        <dbReference type="EMBL" id="VUC24783.1"/>
    </source>
</evidence>
<feature type="compositionally biased region" description="Basic and acidic residues" evidence="1">
    <location>
        <begin position="231"/>
        <end position="242"/>
    </location>
</feature>
<feature type="region of interest" description="Disordered" evidence="1">
    <location>
        <begin position="231"/>
        <end position="250"/>
    </location>
</feature>
<evidence type="ECO:0000256" key="1">
    <source>
        <dbReference type="SAM" id="MobiDB-lite"/>
    </source>
</evidence>
<evidence type="ECO:0008006" key="4">
    <source>
        <dbReference type="Google" id="ProtNLM"/>
    </source>
</evidence>
<dbReference type="EMBL" id="CABFNS010000725">
    <property type="protein sequence ID" value="VUC24783.1"/>
    <property type="molecule type" value="Genomic_DNA"/>
</dbReference>
<sequence>MTEHGNILGSLDAEHLQNIGHLRTNSNGTMKLHRRQLNRSSDEENRHIPLNITVDSPTSPPDAFSIIPQRLISPATLEYVGFSRERSIALWNSWTAFTQPIDSDGDGDIMPFIDFITGPFDSRGDDADDGDDEQWRLTMDKFGLSADFQDRIMHPIFTDIRLTQSCAYWCKDTVEMRYEALRFIQHSSLDRQRLLEDVRGHSYSSSSSSQQRQAVGHTPFIGPLIEPVAHSAREQQQSEHDQPASASPAPASIFGRARSITSIATNGIDGHTILFKGIDQARTQTFLDAQGSIQDIGAILSSSPSDFSSDRALFYFTPELETAHYYAGYAKMRGGDDTNILIICIAIPNEVIQSLTGDALQYLYWPSEDWKEYVRCNRARKSMPFALRRFRRATLLIGSTAKKTNLVWRRLTGSSSVTENYVLMINGEPAVQYVFDGSDQGQEFLKESIVPRPYMYQFTKGGWNAWLDKYRG</sequence>
<reference evidence="2 3" key="1">
    <citation type="submission" date="2019-06" db="EMBL/GenBank/DDBJ databases">
        <authorList>
            <person name="Broberg M."/>
        </authorList>
    </citation>
    <scope>NUCLEOTIDE SEQUENCE [LARGE SCALE GENOMIC DNA]</scope>
</reference>
<keyword evidence="3" id="KW-1185">Reference proteome</keyword>
<accession>A0ABY6U1G3</accession>
<dbReference type="Proteomes" id="UP000766486">
    <property type="component" value="Unassembled WGS sequence"/>
</dbReference>
<organism evidence="2 3">
    <name type="scientific">Bionectria ochroleuca</name>
    <name type="common">Gliocladium roseum</name>
    <dbReference type="NCBI Taxonomy" id="29856"/>
    <lineage>
        <taxon>Eukaryota</taxon>
        <taxon>Fungi</taxon>
        <taxon>Dikarya</taxon>
        <taxon>Ascomycota</taxon>
        <taxon>Pezizomycotina</taxon>
        <taxon>Sordariomycetes</taxon>
        <taxon>Hypocreomycetidae</taxon>
        <taxon>Hypocreales</taxon>
        <taxon>Bionectriaceae</taxon>
        <taxon>Clonostachys</taxon>
    </lineage>
</organism>
<comment type="caution">
    <text evidence="2">The sequence shown here is derived from an EMBL/GenBank/DDBJ whole genome shotgun (WGS) entry which is preliminary data.</text>
</comment>
<protein>
    <recommendedName>
        <fullName evidence="4">YTH domain-containing protein</fullName>
    </recommendedName>
</protein>